<dbReference type="AlphaFoldDB" id="W7BKY1"/>
<dbReference type="Proteomes" id="UP000019254">
    <property type="component" value="Unassembled WGS sequence"/>
</dbReference>
<reference evidence="1 2" key="1">
    <citation type="journal article" date="2014" name="Int. J. Syst. Evol. Microbiol.">
        <title>Listeria floridensis sp. nov., Listeria aquatica sp. nov., Listeria cornellensis sp. nov., Listeria riparia sp. nov. and Listeria grandensis sp. nov., from agricultural and natural environments.</title>
        <authorList>
            <person name="den Bakker H.C."/>
            <person name="Warchocki S."/>
            <person name="Wright E.M."/>
            <person name="Allred A.F."/>
            <person name="Ahlstrom C."/>
            <person name="Manuel C.S."/>
            <person name="Stasiewicz M.J."/>
            <person name="Burrell A."/>
            <person name="Roof S."/>
            <person name="Strawn L."/>
            <person name="Fortes E.D."/>
            <person name="Nightingale K.K."/>
            <person name="Kephart D."/>
            <person name="Wiedmann M."/>
        </authorList>
    </citation>
    <scope>NUCLEOTIDE SEQUENCE [LARGE SCALE GENOMIC DNA]</scope>
    <source>
        <strain evidence="2">FSL F6-969</strain>
    </source>
</reference>
<organism evidence="1 2">
    <name type="scientific">Listeria cornellensis FSL F6-0969</name>
    <dbReference type="NCBI Taxonomy" id="1265820"/>
    <lineage>
        <taxon>Bacteria</taxon>
        <taxon>Bacillati</taxon>
        <taxon>Bacillota</taxon>
        <taxon>Bacilli</taxon>
        <taxon>Bacillales</taxon>
        <taxon>Listeriaceae</taxon>
        <taxon>Listeria</taxon>
    </lineage>
</organism>
<name>W7BKY1_9LIST</name>
<dbReference type="SUPFAM" id="SSF51161">
    <property type="entry name" value="Trimeric LpxA-like enzymes"/>
    <property type="match status" value="1"/>
</dbReference>
<evidence type="ECO:0000313" key="2">
    <source>
        <dbReference type="Proteomes" id="UP000019254"/>
    </source>
</evidence>
<dbReference type="GO" id="GO:0016740">
    <property type="term" value="F:transferase activity"/>
    <property type="evidence" value="ECO:0007669"/>
    <property type="project" value="UniProtKB-KW"/>
</dbReference>
<protein>
    <submittedName>
        <fullName evidence="1">Capsular polysaccharide synthesis enzyme O-acetyl transferase</fullName>
    </submittedName>
</protein>
<dbReference type="PATRIC" id="fig|1265820.5.peg.3372"/>
<evidence type="ECO:0000313" key="1">
    <source>
        <dbReference type="EMBL" id="EUJ25480.1"/>
    </source>
</evidence>
<gene>
    <name evidence="1" type="ORF">PCORN_17033</name>
</gene>
<keyword evidence="1" id="KW-0808">Transferase</keyword>
<comment type="caution">
    <text evidence="1">The sequence shown here is derived from an EMBL/GenBank/DDBJ whole genome shotgun (WGS) entry which is preliminary data.</text>
</comment>
<keyword evidence="2" id="KW-1185">Reference proteome</keyword>
<dbReference type="InterPro" id="IPR011004">
    <property type="entry name" value="Trimer_LpxA-like_sf"/>
</dbReference>
<dbReference type="EMBL" id="AODE01000040">
    <property type="protein sequence ID" value="EUJ25480.1"/>
    <property type="molecule type" value="Genomic_DNA"/>
</dbReference>
<sequence length="46" mass="5397">MNLIKCRKRFPNAIVGGVPAKILKKRFEENTIENLIKEAWWDKSNP</sequence>
<accession>W7BKY1</accession>
<dbReference type="STRING" id="1265820.PCORN_17033"/>
<proteinExistence type="predicted"/>
<dbReference type="Gene3D" id="2.160.10.10">
    <property type="entry name" value="Hexapeptide repeat proteins"/>
    <property type="match status" value="1"/>
</dbReference>